<evidence type="ECO:0000313" key="1">
    <source>
        <dbReference type="EMBL" id="MDQ0168442.1"/>
    </source>
</evidence>
<proteinExistence type="predicted"/>
<keyword evidence="2" id="KW-1185">Reference proteome</keyword>
<accession>A0ABT9W5B1</accession>
<sequence length="63" mass="7011">MYFDVHALTVTANSGKRVEYVEVRPIVENSTGEVRVTDIMLQGGTVATVWTGHPSEIRWSFDG</sequence>
<comment type="caution">
    <text evidence="1">The sequence shown here is derived from an EMBL/GenBank/DDBJ whole genome shotgun (WGS) entry which is preliminary data.</text>
</comment>
<name>A0ABT9W5B1_9BACI</name>
<dbReference type="EMBL" id="JAUSTY010000032">
    <property type="protein sequence ID" value="MDQ0168442.1"/>
    <property type="molecule type" value="Genomic_DNA"/>
</dbReference>
<gene>
    <name evidence="1" type="ORF">J2S11_004404</name>
</gene>
<evidence type="ECO:0000313" key="2">
    <source>
        <dbReference type="Proteomes" id="UP001235840"/>
    </source>
</evidence>
<dbReference type="RefSeq" id="WP_307398176.1">
    <property type="nucleotide sequence ID" value="NZ_BAAADK010000012.1"/>
</dbReference>
<dbReference type="Proteomes" id="UP001235840">
    <property type="component" value="Unassembled WGS sequence"/>
</dbReference>
<protein>
    <submittedName>
        <fullName evidence="1">Uncharacterized protein</fullName>
    </submittedName>
</protein>
<organism evidence="1 2">
    <name type="scientific">Caldalkalibacillus horti</name>
    <dbReference type="NCBI Taxonomy" id="77523"/>
    <lineage>
        <taxon>Bacteria</taxon>
        <taxon>Bacillati</taxon>
        <taxon>Bacillota</taxon>
        <taxon>Bacilli</taxon>
        <taxon>Bacillales</taxon>
        <taxon>Bacillaceae</taxon>
        <taxon>Caldalkalibacillus</taxon>
    </lineage>
</organism>
<reference evidence="1 2" key="1">
    <citation type="submission" date="2023-07" db="EMBL/GenBank/DDBJ databases">
        <title>Genomic Encyclopedia of Type Strains, Phase IV (KMG-IV): sequencing the most valuable type-strain genomes for metagenomic binning, comparative biology and taxonomic classification.</title>
        <authorList>
            <person name="Goeker M."/>
        </authorList>
    </citation>
    <scope>NUCLEOTIDE SEQUENCE [LARGE SCALE GENOMIC DNA]</scope>
    <source>
        <strain evidence="1 2">DSM 12751</strain>
    </source>
</reference>